<dbReference type="SUPFAM" id="SSF54427">
    <property type="entry name" value="NTF2-like"/>
    <property type="match status" value="1"/>
</dbReference>
<organism evidence="2 3">
    <name type="scientific">Acinetobacter bereziniae</name>
    <name type="common">Acinetobacter genomosp. 10</name>
    <dbReference type="NCBI Taxonomy" id="106648"/>
    <lineage>
        <taxon>Bacteria</taxon>
        <taxon>Pseudomonadati</taxon>
        <taxon>Pseudomonadota</taxon>
        <taxon>Gammaproteobacteria</taxon>
        <taxon>Moraxellales</taxon>
        <taxon>Moraxellaceae</taxon>
        <taxon>Acinetobacter</taxon>
    </lineage>
</organism>
<feature type="domain" description="SnoaL-like" evidence="1">
    <location>
        <begin position="29"/>
        <end position="134"/>
    </location>
</feature>
<dbReference type="GeneID" id="69464105"/>
<evidence type="ECO:0000259" key="1">
    <source>
        <dbReference type="Pfam" id="PF13474"/>
    </source>
</evidence>
<dbReference type="InterPro" id="IPR037401">
    <property type="entry name" value="SnoaL-like"/>
</dbReference>
<dbReference type="Gene3D" id="3.10.450.50">
    <property type="match status" value="1"/>
</dbReference>
<evidence type="ECO:0000313" key="2">
    <source>
        <dbReference type="EMBL" id="UUN98528.1"/>
    </source>
</evidence>
<accession>A0A0A8TPG2</accession>
<name>A0A0A8TPG2_ACIBZ</name>
<dbReference type="EMBL" id="CP092085">
    <property type="protein sequence ID" value="UUN98528.1"/>
    <property type="molecule type" value="Genomic_DNA"/>
</dbReference>
<dbReference type="RefSeq" id="WP_004830276.1">
    <property type="nucleotide sequence ID" value="NZ_BBLJ01000027.1"/>
</dbReference>
<protein>
    <submittedName>
        <fullName evidence="2">Nuclear transport factor 2 family protein</fullName>
    </submittedName>
</protein>
<evidence type="ECO:0000313" key="3">
    <source>
        <dbReference type="Proteomes" id="UP000644140"/>
    </source>
</evidence>
<dbReference type="InterPro" id="IPR032710">
    <property type="entry name" value="NTF2-like_dom_sf"/>
</dbReference>
<dbReference type="Pfam" id="PF13474">
    <property type="entry name" value="SnoaL_3"/>
    <property type="match status" value="1"/>
</dbReference>
<gene>
    <name evidence="2" type="ORF">I9054_003415</name>
</gene>
<dbReference type="Proteomes" id="UP000644140">
    <property type="component" value="Chromosome"/>
</dbReference>
<sequence length="154" mass="17626">MKIEIAGNSQIAAEVISQIQIWDAAVVGNSLEHLLDQCAQDVSLFDVSTQMDGIHAYKQEWEKFSPYFSENIKIVRRNMKIYASNDLAILHCHSKVENTALKDKLQMPWCRTTLCLQKKEGQWLVVHQHISMPIDMMTGKAIMLKDKAKLRLVV</sequence>
<dbReference type="eggNOG" id="COG4319">
    <property type="taxonomic scope" value="Bacteria"/>
</dbReference>
<reference evidence="2" key="1">
    <citation type="submission" date="2022-02" db="EMBL/GenBank/DDBJ databases">
        <title>Characterization of Tn125 harboring carbapenem-resistant Acinetobacter bereziniae clinical isolates.</title>
        <authorList>
            <person name="Wong N.-K."/>
            <person name="Pan Q."/>
        </authorList>
    </citation>
    <scope>NUCLEOTIDE SEQUENCE</scope>
    <source>
        <strain evidence="2">GD03393</strain>
    </source>
</reference>
<dbReference type="AlphaFoldDB" id="A0A0A8TPG2"/>
<proteinExistence type="predicted"/>